<sequence>MCLTCLGSAMMATPGIAAPEIFPDHAPAPRWLGDNAPTGSITWTGCAGLVFDVDGQRICFDPFVSNPGVVDTFARPARSDERRVRAAFGDVAAAFVGHTHWDHAMDVATVAADGADIYGSATTVEVCRRQGVAESQLHTVRDGSRVTVGPFTVDAIASRHGLVPIANKIDVIELRGKGLPRSPFRWPRGDVFAYRLEVGGTSVHIQTSAGIEDAPLQRQQPVDILFACLAARQGTPDYFDRLAATLQPRVLIPCHHDNFLVSQDKPPRPVARLDWPAFLDVAARLQRRYGTRLVQLPRGVAVAF</sequence>
<dbReference type="PANTHER" id="PTHR43546">
    <property type="entry name" value="UPF0173 METAL-DEPENDENT HYDROLASE MJ1163-RELATED"/>
    <property type="match status" value="1"/>
</dbReference>
<dbReference type="RefSeq" id="WP_149428396.1">
    <property type="nucleotide sequence ID" value="NZ_VLNY01000001.1"/>
</dbReference>
<comment type="caution">
    <text evidence="3">The sequence shown here is derived from an EMBL/GenBank/DDBJ whole genome shotgun (WGS) entry which is preliminary data.</text>
</comment>
<dbReference type="SUPFAM" id="SSF56281">
    <property type="entry name" value="Metallo-hydrolase/oxidoreductase"/>
    <property type="match status" value="1"/>
</dbReference>
<keyword evidence="4" id="KW-1185">Reference proteome</keyword>
<feature type="chain" id="PRO_5022714038" evidence="1">
    <location>
        <begin position="18"/>
        <end position="304"/>
    </location>
</feature>
<name>A0A5A7SK92_9NOCA</name>
<feature type="domain" description="Metallo-beta-lactamase" evidence="2">
    <location>
        <begin position="57"/>
        <end position="228"/>
    </location>
</feature>
<dbReference type="InterPro" id="IPR036866">
    <property type="entry name" value="RibonucZ/Hydroxyglut_hydro"/>
</dbReference>
<evidence type="ECO:0000256" key="1">
    <source>
        <dbReference type="SAM" id="SignalP"/>
    </source>
</evidence>
<dbReference type="Pfam" id="PF12706">
    <property type="entry name" value="Lactamase_B_2"/>
    <property type="match status" value="1"/>
</dbReference>
<dbReference type="PANTHER" id="PTHR43546:SF3">
    <property type="entry name" value="UPF0173 METAL-DEPENDENT HYDROLASE MJ1163"/>
    <property type="match status" value="1"/>
</dbReference>
<dbReference type="EMBL" id="VLNY01000001">
    <property type="protein sequence ID" value="KAA0024621.1"/>
    <property type="molecule type" value="Genomic_DNA"/>
</dbReference>
<dbReference type="OrthoDB" id="9789133at2"/>
<dbReference type="Proteomes" id="UP000322244">
    <property type="component" value="Unassembled WGS sequence"/>
</dbReference>
<feature type="signal peptide" evidence="1">
    <location>
        <begin position="1"/>
        <end position="17"/>
    </location>
</feature>
<dbReference type="Gene3D" id="3.60.15.10">
    <property type="entry name" value="Ribonuclease Z/Hydroxyacylglutathione hydrolase-like"/>
    <property type="match status" value="1"/>
</dbReference>
<dbReference type="AlphaFoldDB" id="A0A5A7SK92"/>
<evidence type="ECO:0000313" key="3">
    <source>
        <dbReference type="EMBL" id="KAA0024621.1"/>
    </source>
</evidence>
<keyword evidence="1" id="KW-0732">Signal</keyword>
<organism evidence="3 4">
    <name type="scientific">Antrihabitans cavernicola</name>
    <dbReference type="NCBI Taxonomy" id="2495913"/>
    <lineage>
        <taxon>Bacteria</taxon>
        <taxon>Bacillati</taxon>
        <taxon>Actinomycetota</taxon>
        <taxon>Actinomycetes</taxon>
        <taxon>Mycobacteriales</taxon>
        <taxon>Nocardiaceae</taxon>
        <taxon>Antrihabitans</taxon>
    </lineage>
</organism>
<evidence type="ECO:0000313" key="4">
    <source>
        <dbReference type="Proteomes" id="UP000322244"/>
    </source>
</evidence>
<proteinExistence type="predicted"/>
<keyword evidence="3" id="KW-0378">Hydrolase</keyword>
<reference evidence="3 4" key="1">
    <citation type="submission" date="2019-07" db="EMBL/GenBank/DDBJ databases">
        <title>Rhodococcus cavernicolus sp. nov., isolated from a cave.</title>
        <authorList>
            <person name="Lee S.D."/>
        </authorList>
    </citation>
    <scope>NUCLEOTIDE SEQUENCE [LARGE SCALE GENOMIC DNA]</scope>
    <source>
        <strain evidence="3 4">C1-24</strain>
    </source>
</reference>
<accession>A0A5A7SK92</accession>
<dbReference type="InterPro" id="IPR001279">
    <property type="entry name" value="Metallo-B-lactamas"/>
</dbReference>
<dbReference type="GO" id="GO:0016787">
    <property type="term" value="F:hydrolase activity"/>
    <property type="evidence" value="ECO:0007669"/>
    <property type="project" value="UniProtKB-KW"/>
</dbReference>
<evidence type="ECO:0000259" key="2">
    <source>
        <dbReference type="Pfam" id="PF12706"/>
    </source>
</evidence>
<gene>
    <name evidence="3" type="ORF">FOY51_01315</name>
</gene>
<protein>
    <submittedName>
        <fullName evidence="3">MBL fold metallo-hydrolase</fullName>
    </submittedName>
</protein>
<dbReference type="InterPro" id="IPR050114">
    <property type="entry name" value="UPF0173_UPF0282_UlaG_hydrolase"/>
</dbReference>